<dbReference type="GO" id="GO:0008233">
    <property type="term" value="F:peptidase activity"/>
    <property type="evidence" value="ECO:0007669"/>
    <property type="project" value="UniProtKB-KW"/>
</dbReference>
<reference evidence="2 3" key="1">
    <citation type="submission" date="2019-02" db="EMBL/GenBank/DDBJ databases">
        <title>Deep-cultivation of Planctomycetes and their phenomic and genomic characterization uncovers novel biology.</title>
        <authorList>
            <person name="Wiegand S."/>
            <person name="Jogler M."/>
            <person name="Boedeker C."/>
            <person name="Pinto D."/>
            <person name="Vollmers J."/>
            <person name="Rivas-Marin E."/>
            <person name="Kohn T."/>
            <person name="Peeters S.H."/>
            <person name="Heuer A."/>
            <person name="Rast P."/>
            <person name="Oberbeckmann S."/>
            <person name="Bunk B."/>
            <person name="Jeske O."/>
            <person name="Meyerdierks A."/>
            <person name="Storesund J.E."/>
            <person name="Kallscheuer N."/>
            <person name="Luecker S."/>
            <person name="Lage O.M."/>
            <person name="Pohl T."/>
            <person name="Merkel B.J."/>
            <person name="Hornburger P."/>
            <person name="Mueller R.-W."/>
            <person name="Bruemmer F."/>
            <person name="Labrenz M."/>
            <person name="Spormann A.M."/>
            <person name="Op Den Camp H."/>
            <person name="Overmann J."/>
            <person name="Amann R."/>
            <person name="Jetten M.S.M."/>
            <person name="Mascher T."/>
            <person name="Medema M.H."/>
            <person name="Devos D.P."/>
            <person name="Kaster A.-K."/>
            <person name="Ovreas L."/>
            <person name="Rohde M."/>
            <person name="Galperin M.Y."/>
            <person name="Jogler C."/>
        </authorList>
    </citation>
    <scope>NUCLEOTIDE SEQUENCE [LARGE SCALE GENOMIC DNA]</scope>
    <source>
        <strain evidence="2 3">Pla108</strain>
    </source>
</reference>
<evidence type="ECO:0000313" key="2">
    <source>
        <dbReference type="EMBL" id="TWT96048.1"/>
    </source>
</evidence>
<dbReference type="SUPFAM" id="SSF54736">
    <property type="entry name" value="ClpS-like"/>
    <property type="match status" value="1"/>
</dbReference>
<keyword evidence="3" id="KW-1185">Reference proteome</keyword>
<dbReference type="AlphaFoldDB" id="A0A5C6A9Q3"/>
<dbReference type="InterPro" id="IPR014719">
    <property type="entry name" value="Ribosomal_bL12_C/ClpS-like"/>
</dbReference>
<dbReference type="GO" id="GO:0030163">
    <property type="term" value="P:protein catabolic process"/>
    <property type="evidence" value="ECO:0007669"/>
    <property type="project" value="InterPro"/>
</dbReference>
<dbReference type="RefSeq" id="WP_146445841.1">
    <property type="nucleotide sequence ID" value="NZ_SJPR01000004.1"/>
</dbReference>
<comment type="caution">
    <text evidence="2">The sequence shown here is derived from an EMBL/GenBank/DDBJ whole genome shotgun (WGS) entry which is preliminary data.</text>
</comment>
<dbReference type="EMBL" id="SJPR01000004">
    <property type="protein sequence ID" value="TWT96048.1"/>
    <property type="molecule type" value="Genomic_DNA"/>
</dbReference>
<dbReference type="Proteomes" id="UP000317421">
    <property type="component" value="Unassembled WGS sequence"/>
</dbReference>
<protein>
    <submittedName>
        <fullName evidence="2">ATP-dependent Clp protease adaptor protein ClpS</fullName>
    </submittedName>
</protein>
<keyword evidence="2" id="KW-0645">Protease</keyword>
<accession>A0A5C6A9Q3</accession>
<proteinExistence type="predicted"/>
<evidence type="ECO:0000313" key="3">
    <source>
        <dbReference type="Proteomes" id="UP000317421"/>
    </source>
</evidence>
<dbReference type="Gene3D" id="3.30.1390.10">
    <property type="match status" value="1"/>
</dbReference>
<dbReference type="GO" id="GO:0006508">
    <property type="term" value="P:proteolysis"/>
    <property type="evidence" value="ECO:0007669"/>
    <property type="project" value="UniProtKB-KW"/>
</dbReference>
<dbReference type="OrthoDB" id="286350at2"/>
<evidence type="ECO:0000259" key="1">
    <source>
        <dbReference type="Pfam" id="PF02617"/>
    </source>
</evidence>
<name>A0A5C6A9Q3_9BACT</name>
<gene>
    <name evidence="2" type="ORF">Pla108_31300</name>
</gene>
<feature type="domain" description="Adaptor protein ClpS core" evidence="1">
    <location>
        <begin position="34"/>
        <end position="101"/>
    </location>
</feature>
<dbReference type="Pfam" id="PF02617">
    <property type="entry name" value="ClpS"/>
    <property type="match status" value="1"/>
</dbReference>
<organism evidence="2 3">
    <name type="scientific">Botrimarina colliarenosi</name>
    <dbReference type="NCBI Taxonomy" id="2528001"/>
    <lineage>
        <taxon>Bacteria</taxon>
        <taxon>Pseudomonadati</taxon>
        <taxon>Planctomycetota</taxon>
        <taxon>Planctomycetia</taxon>
        <taxon>Pirellulales</taxon>
        <taxon>Lacipirellulaceae</taxon>
        <taxon>Botrimarina</taxon>
    </lineage>
</organism>
<dbReference type="InterPro" id="IPR003769">
    <property type="entry name" value="ClpS_core"/>
</dbReference>
<keyword evidence="2" id="KW-0378">Hydrolase</keyword>
<sequence>MDEQIPNRPDDASVSVVVEPKRRPGLSRDRPKIPRYNVLLWNTDDHTFDYVEKMLRELFGHAHEQCVVIAKTVDEDGRAVVLTTTKEHAEFKRDQILAYGKDDSVKNCAGSMTATIEETS</sequence>